<evidence type="ECO:0000313" key="4">
    <source>
        <dbReference type="Proteomes" id="UP000019473"/>
    </source>
</evidence>
<feature type="region of interest" description="Disordered" evidence="1">
    <location>
        <begin position="634"/>
        <end position="700"/>
    </location>
</feature>
<feature type="compositionally biased region" description="Basic residues" evidence="1">
    <location>
        <begin position="653"/>
        <end position="663"/>
    </location>
</feature>
<feature type="compositionally biased region" description="Basic residues" evidence="1">
    <location>
        <begin position="688"/>
        <end position="699"/>
    </location>
</feature>
<comment type="caution">
    <text evidence="3">The sequence shown here is derived from an EMBL/GenBank/DDBJ whole genome shotgun (WGS) entry which is preliminary data.</text>
</comment>
<reference evidence="3 4" key="1">
    <citation type="submission" date="2013-03" db="EMBL/GenBank/DDBJ databases">
        <title>The Genome Sequence of Cladophialophora yegresii CBS 114405.</title>
        <authorList>
            <consortium name="The Broad Institute Genomics Platform"/>
            <person name="Cuomo C."/>
            <person name="de Hoog S."/>
            <person name="Gorbushina A."/>
            <person name="Walker B."/>
            <person name="Young S.K."/>
            <person name="Zeng Q."/>
            <person name="Gargeya S."/>
            <person name="Fitzgerald M."/>
            <person name="Haas B."/>
            <person name="Abouelleil A."/>
            <person name="Allen A.W."/>
            <person name="Alvarado L."/>
            <person name="Arachchi H.M."/>
            <person name="Berlin A.M."/>
            <person name="Chapman S.B."/>
            <person name="Gainer-Dewar J."/>
            <person name="Goldberg J."/>
            <person name="Griggs A."/>
            <person name="Gujja S."/>
            <person name="Hansen M."/>
            <person name="Howarth C."/>
            <person name="Imamovic A."/>
            <person name="Ireland A."/>
            <person name="Larimer J."/>
            <person name="McCowan C."/>
            <person name="Murphy C."/>
            <person name="Pearson M."/>
            <person name="Poon T.W."/>
            <person name="Priest M."/>
            <person name="Roberts A."/>
            <person name="Saif S."/>
            <person name="Shea T."/>
            <person name="Sisk P."/>
            <person name="Sykes S."/>
            <person name="Wortman J."/>
            <person name="Nusbaum C."/>
            <person name="Birren B."/>
        </authorList>
    </citation>
    <scope>NUCLEOTIDE SEQUENCE [LARGE SCALE GENOMIC DNA]</scope>
    <source>
        <strain evidence="3 4">CBS 114405</strain>
    </source>
</reference>
<keyword evidence="2" id="KW-0812">Transmembrane</keyword>
<evidence type="ECO:0000256" key="2">
    <source>
        <dbReference type="SAM" id="Phobius"/>
    </source>
</evidence>
<sequence length="770" mass="82782">MATATATTTTSTLHGFSLFPSTVPKIAIPNPHKRNPSLHRISMVASPDDTLSPAGESVVFKMEEEQPPLPQLPGHLNEQNRTRESTPSPDDIGRAVTTHSPIDGRTPAQATSPSTAAAKYTPSLYQSPVMNQTSLQPSSSLGTGSATTLVAQPAPTASTPINRNKSPVDPSPIVPIRSMFPVYDPSVPPTQQAYAPPRPLPARLSGLPPFAVPAREEYRSSLSMPFTAAAVPRTAPASVLNFPSDVMSVNGGPRVSTQRELEKLWDVSHGTEPGCSIRSFELEMARTEEATFVFGSHPSLPFYTLQTFDTNEIAISKTCPKRAPQTATLPSASEPPLTRDVVLCPLEPAERRQPPNDGLVAFVFPKLAAMLAINQSAALAKQHNLAPTDRDDIEAHAVRRAAKQEACNLRYNARGGFYELEHPAIGRGAMGGDFATKSPTLSSPTTIRSLTGKPVLHIIISKDSPLPSIHVVDPNASRRAAASIMTPTMANPSSPGPKIRRLSTVPQTDTSPSSEYPPLATLDLTSEILHIDANAILELMPSLFSIDCVVSAIMAVAVADATTNPAMGSMEIWKPRPAPPSRYGGPTTGARSIFNGAGVPGSLRPMGTRPGSVKSYAGSAFYATIAEREEAEEEAKLMRRTHQEDVRAAKSSSKAKAKSKSRPSRTWFGRSTSEETDSSSDIEQGSSSRRKNKKNKNKNKTIVMREFDLEKLGHYQSGERKGEELPAMTRGAIGGLVMGLKLVVWFLTLVVQVITWLLVHITRGVTSEKF</sequence>
<feature type="compositionally biased region" description="Basic and acidic residues" evidence="1">
    <location>
        <begin position="634"/>
        <end position="648"/>
    </location>
</feature>
<evidence type="ECO:0000313" key="3">
    <source>
        <dbReference type="EMBL" id="EXJ56932.1"/>
    </source>
</evidence>
<dbReference type="HOGENOM" id="CLU_022769_0_0_1"/>
<dbReference type="OrthoDB" id="5383338at2759"/>
<keyword evidence="2" id="KW-0472">Membrane</keyword>
<gene>
    <name evidence="3" type="ORF">A1O7_07276</name>
</gene>
<dbReference type="EMBL" id="AMGW01000005">
    <property type="protein sequence ID" value="EXJ56932.1"/>
    <property type="molecule type" value="Genomic_DNA"/>
</dbReference>
<protein>
    <submittedName>
        <fullName evidence="3">Uncharacterized protein</fullName>
    </submittedName>
</protein>
<name>W9VML8_9EURO</name>
<feature type="compositionally biased region" description="Low complexity" evidence="1">
    <location>
        <begin position="106"/>
        <end position="116"/>
    </location>
</feature>
<dbReference type="RefSeq" id="XP_007759466.1">
    <property type="nucleotide sequence ID" value="XM_007761276.1"/>
</dbReference>
<dbReference type="AlphaFoldDB" id="W9VML8"/>
<accession>W9VML8</accession>
<dbReference type="STRING" id="1182544.W9VML8"/>
<dbReference type="VEuPathDB" id="FungiDB:A1O7_07276"/>
<dbReference type="Proteomes" id="UP000019473">
    <property type="component" value="Unassembled WGS sequence"/>
</dbReference>
<keyword evidence="4" id="KW-1185">Reference proteome</keyword>
<dbReference type="eggNOG" id="ENOG502SETB">
    <property type="taxonomic scope" value="Eukaryota"/>
</dbReference>
<feature type="transmembrane region" description="Helical" evidence="2">
    <location>
        <begin position="736"/>
        <end position="759"/>
    </location>
</feature>
<keyword evidence="2" id="KW-1133">Transmembrane helix</keyword>
<dbReference type="GeneID" id="19181851"/>
<proteinExistence type="predicted"/>
<organism evidence="3 4">
    <name type="scientific">Cladophialophora yegresii CBS 114405</name>
    <dbReference type="NCBI Taxonomy" id="1182544"/>
    <lineage>
        <taxon>Eukaryota</taxon>
        <taxon>Fungi</taxon>
        <taxon>Dikarya</taxon>
        <taxon>Ascomycota</taxon>
        <taxon>Pezizomycotina</taxon>
        <taxon>Eurotiomycetes</taxon>
        <taxon>Chaetothyriomycetidae</taxon>
        <taxon>Chaetothyriales</taxon>
        <taxon>Herpotrichiellaceae</taxon>
        <taxon>Cladophialophora</taxon>
    </lineage>
</organism>
<feature type="region of interest" description="Disordered" evidence="1">
    <location>
        <begin position="65"/>
        <end position="116"/>
    </location>
</feature>
<evidence type="ECO:0000256" key="1">
    <source>
        <dbReference type="SAM" id="MobiDB-lite"/>
    </source>
</evidence>